<evidence type="ECO:0000313" key="3">
    <source>
        <dbReference type="Proteomes" id="UP001420932"/>
    </source>
</evidence>
<keyword evidence="3" id="KW-1185">Reference proteome</keyword>
<sequence length="90" mass="9744">MDTADCGDLVEVSAAGGEVNADGGDRRRLRYGRSKGASTDLAEKAEGKAAAARRKAKEGRWPVQRKRRMDKIVHLTTKMDDEDLQVSVGG</sequence>
<gene>
    <name evidence="2" type="ORF">Syun_025419</name>
</gene>
<dbReference type="EMBL" id="JBBNAF010000011">
    <property type="protein sequence ID" value="KAK9098374.1"/>
    <property type="molecule type" value="Genomic_DNA"/>
</dbReference>
<feature type="compositionally biased region" description="Basic residues" evidence="1">
    <location>
        <begin position="51"/>
        <end position="63"/>
    </location>
</feature>
<reference evidence="2 3" key="1">
    <citation type="submission" date="2024-01" db="EMBL/GenBank/DDBJ databases">
        <title>Genome assemblies of Stephania.</title>
        <authorList>
            <person name="Yang L."/>
        </authorList>
    </citation>
    <scope>NUCLEOTIDE SEQUENCE [LARGE SCALE GENOMIC DNA]</scope>
    <source>
        <strain evidence="2">YNDBR</strain>
        <tissue evidence="2">Leaf</tissue>
    </source>
</reference>
<evidence type="ECO:0000313" key="2">
    <source>
        <dbReference type="EMBL" id="KAK9098374.1"/>
    </source>
</evidence>
<dbReference type="Proteomes" id="UP001420932">
    <property type="component" value="Unassembled WGS sequence"/>
</dbReference>
<feature type="region of interest" description="Disordered" evidence="1">
    <location>
        <begin position="17"/>
        <end position="63"/>
    </location>
</feature>
<protein>
    <submittedName>
        <fullName evidence="2">Uncharacterized protein</fullName>
    </submittedName>
</protein>
<accession>A0AAP0ES51</accession>
<comment type="caution">
    <text evidence="2">The sequence shown here is derived from an EMBL/GenBank/DDBJ whole genome shotgun (WGS) entry which is preliminary data.</text>
</comment>
<dbReference type="AlphaFoldDB" id="A0AAP0ES51"/>
<name>A0AAP0ES51_9MAGN</name>
<evidence type="ECO:0000256" key="1">
    <source>
        <dbReference type="SAM" id="MobiDB-lite"/>
    </source>
</evidence>
<organism evidence="2 3">
    <name type="scientific">Stephania yunnanensis</name>
    <dbReference type="NCBI Taxonomy" id="152371"/>
    <lineage>
        <taxon>Eukaryota</taxon>
        <taxon>Viridiplantae</taxon>
        <taxon>Streptophyta</taxon>
        <taxon>Embryophyta</taxon>
        <taxon>Tracheophyta</taxon>
        <taxon>Spermatophyta</taxon>
        <taxon>Magnoliopsida</taxon>
        <taxon>Ranunculales</taxon>
        <taxon>Menispermaceae</taxon>
        <taxon>Menispermoideae</taxon>
        <taxon>Cissampelideae</taxon>
        <taxon>Stephania</taxon>
    </lineage>
</organism>
<proteinExistence type="predicted"/>